<keyword evidence="1" id="KW-0472">Membrane</keyword>
<dbReference type="STRING" id="1231392.OCGS_1386"/>
<keyword evidence="1" id="KW-0812">Transmembrane</keyword>
<feature type="transmembrane region" description="Helical" evidence="1">
    <location>
        <begin position="6"/>
        <end position="27"/>
    </location>
</feature>
<name>K2HAJ2_9RHOB</name>
<accession>K2HAJ2</accession>
<feature type="transmembrane region" description="Helical" evidence="1">
    <location>
        <begin position="39"/>
        <end position="58"/>
    </location>
</feature>
<sequence>MTGEQIGYLSARLVLPVLAGLLVALLASRRMPRRQGRMAGVAVAALLFIGGFVGASGGQPQPSEDSLRANHEGFVRASVETCLAACEDTGDGTCVETCGCVGEQLGARIAPRDLYDMFVREQRMSREEAMAPYIDTIRMGYAACGAGDG</sequence>
<evidence type="ECO:0000313" key="3">
    <source>
        <dbReference type="Proteomes" id="UP000006765"/>
    </source>
</evidence>
<comment type="caution">
    <text evidence="2">The sequence shown here is derived from an EMBL/GenBank/DDBJ whole genome shotgun (WGS) entry which is preliminary data.</text>
</comment>
<protein>
    <submittedName>
        <fullName evidence="2">Uncharacterized protein</fullName>
    </submittedName>
</protein>
<gene>
    <name evidence="2" type="ORF">OCGS_1386</name>
</gene>
<dbReference type="EMBL" id="AMGO01000021">
    <property type="protein sequence ID" value="EKE44548.1"/>
    <property type="molecule type" value="Genomic_DNA"/>
</dbReference>
<dbReference type="Proteomes" id="UP000006765">
    <property type="component" value="Unassembled WGS sequence"/>
</dbReference>
<dbReference type="AlphaFoldDB" id="K2HAJ2"/>
<evidence type="ECO:0000256" key="1">
    <source>
        <dbReference type="SAM" id="Phobius"/>
    </source>
</evidence>
<evidence type="ECO:0000313" key="2">
    <source>
        <dbReference type="EMBL" id="EKE44548.1"/>
    </source>
</evidence>
<keyword evidence="1" id="KW-1133">Transmembrane helix</keyword>
<proteinExistence type="predicted"/>
<organism evidence="2 3">
    <name type="scientific">Oceaniovalibus guishaninsula JLT2003</name>
    <dbReference type="NCBI Taxonomy" id="1231392"/>
    <lineage>
        <taxon>Bacteria</taxon>
        <taxon>Pseudomonadati</taxon>
        <taxon>Pseudomonadota</taxon>
        <taxon>Alphaproteobacteria</taxon>
        <taxon>Rhodobacterales</taxon>
        <taxon>Roseobacteraceae</taxon>
        <taxon>Oceaniovalibus</taxon>
    </lineage>
</organism>
<keyword evidence="3" id="KW-1185">Reference proteome</keyword>
<dbReference type="RefSeq" id="WP_007426538.1">
    <property type="nucleotide sequence ID" value="NZ_AMGO01000021.1"/>
</dbReference>
<reference evidence="2 3" key="1">
    <citation type="journal article" date="2012" name="J. Bacteriol.">
        <title>Draft Genome Sequence of Oceaniovalibus guishaninsula JLT2003T.</title>
        <authorList>
            <person name="Tang K."/>
            <person name="Liu K."/>
            <person name="Jiao N."/>
        </authorList>
    </citation>
    <scope>NUCLEOTIDE SEQUENCE [LARGE SCALE GENOMIC DNA]</scope>
    <source>
        <strain evidence="2 3">JLT2003</strain>
    </source>
</reference>